<proteinExistence type="predicted"/>
<protein>
    <recommendedName>
        <fullName evidence="4">AcrB/AcrD/AcrF family protein</fullName>
    </recommendedName>
</protein>
<keyword evidence="1" id="KW-0472">Membrane</keyword>
<dbReference type="EMBL" id="MIPT01000001">
    <property type="protein sequence ID" value="OHT22016.1"/>
    <property type="molecule type" value="Genomic_DNA"/>
</dbReference>
<evidence type="ECO:0000313" key="3">
    <source>
        <dbReference type="Proteomes" id="UP000179467"/>
    </source>
</evidence>
<feature type="transmembrane region" description="Helical" evidence="1">
    <location>
        <begin position="188"/>
        <end position="215"/>
    </location>
</feature>
<organism evidence="2 3">
    <name type="scientific">Edaphosphingomonas haloaromaticamans</name>
    <dbReference type="NCBI Taxonomy" id="653954"/>
    <lineage>
        <taxon>Bacteria</taxon>
        <taxon>Pseudomonadati</taxon>
        <taxon>Pseudomonadota</taxon>
        <taxon>Alphaproteobacteria</taxon>
        <taxon>Sphingomonadales</taxon>
        <taxon>Rhizorhabdaceae</taxon>
        <taxon>Edaphosphingomonas</taxon>
    </lineage>
</organism>
<gene>
    <name evidence="2" type="ORF">BHE75_04031</name>
</gene>
<keyword evidence="1" id="KW-1133">Transmembrane helix</keyword>
<keyword evidence="3" id="KW-1185">Reference proteome</keyword>
<dbReference type="OrthoDB" id="1082056at2"/>
<evidence type="ECO:0000313" key="2">
    <source>
        <dbReference type="EMBL" id="OHT22016.1"/>
    </source>
</evidence>
<feature type="transmembrane region" description="Helical" evidence="1">
    <location>
        <begin position="368"/>
        <end position="388"/>
    </location>
</feature>
<name>A0A1S1HKT8_9SPHN</name>
<feature type="transmembrane region" description="Helical" evidence="1">
    <location>
        <begin position="341"/>
        <end position="361"/>
    </location>
</feature>
<accession>A0A1S1HKT8</accession>
<reference evidence="2 3" key="1">
    <citation type="submission" date="2016-09" db="EMBL/GenBank/DDBJ databases">
        <title>Metabolic pathway, cell adaptation mechanisms and a novel monoxygenase revealed through proteogenomic-transcription analysis of a Sphingomonas haloaromaticamans strain degrading the fungicide ortho-phenylphenol.</title>
        <authorList>
            <person name="Perruchon C."/>
            <person name="Papadopoulou E.S."/>
            <person name="Rousidou C."/>
            <person name="Vasileiadis S."/>
            <person name="Tanou G."/>
            <person name="Amoutzias G."/>
            <person name="Molassiotis A."/>
            <person name="Karpouzas D.G."/>
        </authorList>
    </citation>
    <scope>NUCLEOTIDE SEQUENCE [LARGE SCALE GENOMIC DNA]</scope>
    <source>
        <strain evidence="2 3">P3</strain>
    </source>
</reference>
<feature type="transmembrane region" description="Helical" evidence="1">
    <location>
        <begin position="107"/>
        <end position="128"/>
    </location>
</feature>
<comment type="caution">
    <text evidence="2">The sequence shown here is derived from an EMBL/GenBank/DDBJ whole genome shotgun (WGS) entry which is preliminary data.</text>
</comment>
<feature type="transmembrane region" description="Helical" evidence="1">
    <location>
        <begin position="227"/>
        <end position="246"/>
    </location>
</feature>
<sequence>MGSVQDDPFARRWLRWVLLFWAIAAIAMIASKWGAIRWFALLDTDDNLRLAEVRAWLDGQAWFDLRQYKLDPPGGANIHWSRLVDLPIAGLILGLRPFIGGIMAEKWAAAIAPLFALGASMAAMALAVRRLVAPAAFALGLLILVFGGQAMAMWTPLRIDHHGWQLAFLALAVAGMADPRQARGGATIGIATALSLVIGLEMFPYLVLIAGITGLRWVVDGGEAERLRAYGVSLAAGCAIGFLVFASNDNRGAVCDALSPVWLSAALGGGALLVGLSLLPVRGWPARLALAVLAAAVIGGCFALAWPHCLSRPEGVSPELDRLWLSKVREARPIYTHGWRVALPTAALPVIGLIGSLFAIWRARRTPMLMPWIGAGLLATTAAAMLLWQLRAGAAAQLLAVPGAAALGWTGLNWARRQARPLTRIGVPALLVLVVTGMFGRLAVDMIPAEAPNAYRKAINTANRRCPTLPALRPIAHMPAATILTFVDFGPRLIAMTHHKAIAGPYHRNQQAILDVQHAFRGSAEQARGIIARHGVTMVLICPGMSESTVYASEAPHGFYTRLRDDKAPDWLQPVALPKGSPFRLWRVRG</sequence>
<feature type="transmembrane region" description="Helical" evidence="1">
    <location>
        <begin position="427"/>
        <end position="444"/>
    </location>
</feature>
<dbReference type="AlphaFoldDB" id="A0A1S1HKT8"/>
<feature type="transmembrane region" description="Helical" evidence="1">
    <location>
        <begin position="134"/>
        <end position="154"/>
    </location>
</feature>
<evidence type="ECO:0008006" key="4">
    <source>
        <dbReference type="Google" id="ProtNLM"/>
    </source>
</evidence>
<dbReference type="Proteomes" id="UP000179467">
    <property type="component" value="Unassembled WGS sequence"/>
</dbReference>
<feature type="transmembrane region" description="Helical" evidence="1">
    <location>
        <begin position="394"/>
        <end position="415"/>
    </location>
</feature>
<dbReference type="RefSeq" id="WP_070934977.1">
    <property type="nucleotide sequence ID" value="NZ_MIPT01000001.1"/>
</dbReference>
<keyword evidence="1" id="KW-0812">Transmembrane</keyword>
<feature type="transmembrane region" description="Helical" evidence="1">
    <location>
        <begin position="16"/>
        <end position="40"/>
    </location>
</feature>
<feature type="transmembrane region" description="Helical" evidence="1">
    <location>
        <begin position="261"/>
        <end position="281"/>
    </location>
</feature>
<evidence type="ECO:0000256" key="1">
    <source>
        <dbReference type="SAM" id="Phobius"/>
    </source>
</evidence>
<feature type="transmembrane region" description="Helical" evidence="1">
    <location>
        <begin position="288"/>
        <end position="306"/>
    </location>
</feature>